<protein>
    <submittedName>
        <fullName evidence="1">Uncharacterized protein</fullName>
    </submittedName>
</protein>
<proteinExistence type="predicted"/>
<organism evidence="1 2">
    <name type="scientific">Aldrovandia affinis</name>
    <dbReference type="NCBI Taxonomy" id="143900"/>
    <lineage>
        <taxon>Eukaryota</taxon>
        <taxon>Metazoa</taxon>
        <taxon>Chordata</taxon>
        <taxon>Craniata</taxon>
        <taxon>Vertebrata</taxon>
        <taxon>Euteleostomi</taxon>
        <taxon>Actinopterygii</taxon>
        <taxon>Neopterygii</taxon>
        <taxon>Teleostei</taxon>
        <taxon>Notacanthiformes</taxon>
        <taxon>Halosauridae</taxon>
        <taxon>Aldrovandia</taxon>
    </lineage>
</organism>
<keyword evidence="2" id="KW-1185">Reference proteome</keyword>
<sequence>MKMGKMQINDGTKEAWIVLLDSCDGNSTRSGRVDSCSHLFHSKVNNHACSTSRLKSLQITTCLWLSAA</sequence>
<reference evidence="1" key="1">
    <citation type="journal article" date="2023" name="Science">
        <title>Genome structures resolve the early diversification of teleost fishes.</title>
        <authorList>
            <person name="Parey E."/>
            <person name="Louis A."/>
            <person name="Montfort J."/>
            <person name="Bouchez O."/>
            <person name="Roques C."/>
            <person name="Iampietro C."/>
            <person name="Lluch J."/>
            <person name="Castinel A."/>
            <person name="Donnadieu C."/>
            <person name="Desvignes T."/>
            <person name="Floi Bucao C."/>
            <person name="Jouanno E."/>
            <person name="Wen M."/>
            <person name="Mejri S."/>
            <person name="Dirks R."/>
            <person name="Jansen H."/>
            <person name="Henkel C."/>
            <person name="Chen W.J."/>
            <person name="Zahm M."/>
            <person name="Cabau C."/>
            <person name="Klopp C."/>
            <person name="Thompson A.W."/>
            <person name="Robinson-Rechavi M."/>
            <person name="Braasch I."/>
            <person name="Lecointre G."/>
            <person name="Bobe J."/>
            <person name="Postlethwait J.H."/>
            <person name="Berthelot C."/>
            <person name="Roest Crollius H."/>
            <person name="Guiguen Y."/>
        </authorList>
    </citation>
    <scope>NUCLEOTIDE SEQUENCE</scope>
    <source>
        <strain evidence="1">NC1722</strain>
    </source>
</reference>
<dbReference type="AlphaFoldDB" id="A0AAD7T8V6"/>
<comment type="caution">
    <text evidence="1">The sequence shown here is derived from an EMBL/GenBank/DDBJ whole genome shotgun (WGS) entry which is preliminary data.</text>
</comment>
<evidence type="ECO:0000313" key="1">
    <source>
        <dbReference type="EMBL" id="KAJ8416559.1"/>
    </source>
</evidence>
<name>A0AAD7T8V6_9TELE</name>
<accession>A0AAD7T8V6</accession>
<gene>
    <name evidence="1" type="ORF">AAFF_G00358470</name>
</gene>
<dbReference type="Proteomes" id="UP001221898">
    <property type="component" value="Unassembled WGS sequence"/>
</dbReference>
<dbReference type="EMBL" id="JAINUG010000006">
    <property type="protein sequence ID" value="KAJ8416559.1"/>
    <property type="molecule type" value="Genomic_DNA"/>
</dbReference>
<evidence type="ECO:0000313" key="2">
    <source>
        <dbReference type="Proteomes" id="UP001221898"/>
    </source>
</evidence>